<proteinExistence type="predicted"/>
<dbReference type="EMBL" id="JBHSFH010000015">
    <property type="protein sequence ID" value="MFC4497303.1"/>
    <property type="molecule type" value="Genomic_DNA"/>
</dbReference>
<evidence type="ECO:0000313" key="1">
    <source>
        <dbReference type="EMBL" id="MFC4497303.1"/>
    </source>
</evidence>
<accession>A0ABV9ABJ6</accession>
<sequence length="108" mass="11580">MLLTRPSYHRVAARLAAEHPHVYADIGPAPAETPAEVPFGKLLFTSHVRALPELYVLRARAFVQALHEVLAEWTAEGSCTGDDAVRIARRIAAGTAGQIYGFDEAGAG</sequence>
<keyword evidence="2" id="KW-1185">Reference proteome</keyword>
<dbReference type="Gene3D" id="3.20.20.140">
    <property type="entry name" value="Metal-dependent hydrolases"/>
    <property type="match status" value="1"/>
</dbReference>
<comment type="caution">
    <text evidence="1">The sequence shown here is derived from an EMBL/GenBank/DDBJ whole genome shotgun (WGS) entry which is preliminary data.</text>
</comment>
<organism evidence="1 2">
    <name type="scientific">Streptomyces ovatisporus</name>
    <dbReference type="NCBI Taxonomy" id="1128682"/>
    <lineage>
        <taxon>Bacteria</taxon>
        <taxon>Bacillati</taxon>
        <taxon>Actinomycetota</taxon>
        <taxon>Actinomycetes</taxon>
        <taxon>Kitasatosporales</taxon>
        <taxon>Streptomycetaceae</taxon>
        <taxon>Streptomyces</taxon>
    </lineage>
</organism>
<gene>
    <name evidence="1" type="ORF">ACFPA8_24535</name>
</gene>
<dbReference type="RefSeq" id="WP_386451922.1">
    <property type="nucleotide sequence ID" value="NZ_JBHSFH010000015.1"/>
</dbReference>
<evidence type="ECO:0000313" key="2">
    <source>
        <dbReference type="Proteomes" id="UP001595997"/>
    </source>
</evidence>
<dbReference type="Proteomes" id="UP001595997">
    <property type="component" value="Unassembled WGS sequence"/>
</dbReference>
<protein>
    <submittedName>
        <fullName evidence="1">Uncharacterized protein</fullName>
    </submittedName>
</protein>
<reference evidence="2" key="1">
    <citation type="journal article" date="2019" name="Int. J. Syst. Evol. Microbiol.">
        <title>The Global Catalogue of Microorganisms (GCM) 10K type strain sequencing project: providing services to taxonomists for standard genome sequencing and annotation.</title>
        <authorList>
            <consortium name="The Broad Institute Genomics Platform"/>
            <consortium name="The Broad Institute Genome Sequencing Center for Infectious Disease"/>
            <person name="Wu L."/>
            <person name="Ma J."/>
        </authorList>
    </citation>
    <scope>NUCLEOTIDE SEQUENCE [LARGE SCALE GENOMIC DNA]</scope>
    <source>
        <strain evidence="2">CGMCC 4.7357</strain>
    </source>
</reference>
<name>A0ABV9ABJ6_9ACTN</name>